<comment type="caution">
    <text evidence="2">The sequence shown here is derived from an EMBL/GenBank/DDBJ whole genome shotgun (WGS) entry which is preliminary data.</text>
</comment>
<feature type="region of interest" description="Disordered" evidence="1">
    <location>
        <begin position="102"/>
        <end position="122"/>
    </location>
</feature>
<proteinExistence type="predicted"/>
<sequence length="122" mass="13180">MRLQHDGDTRWESPGFRAVQSGMLRTGWDGYVVVGMSFPDDHVLENWDEAGRDPSPGAMVLWFRDSSHAWLGAGMLLANKPPGPLITSSSMGRASFVSLISGLQAQQRPKGPSGDGARLPSD</sequence>
<evidence type="ECO:0000313" key="2">
    <source>
        <dbReference type="EMBL" id="KAK2732028.1"/>
    </source>
</evidence>
<evidence type="ECO:0000256" key="1">
    <source>
        <dbReference type="SAM" id="MobiDB-lite"/>
    </source>
</evidence>
<keyword evidence="3" id="KW-1185">Reference proteome</keyword>
<evidence type="ECO:0000313" key="3">
    <source>
        <dbReference type="Proteomes" id="UP001281614"/>
    </source>
</evidence>
<dbReference type="EMBL" id="VYYT01000554">
    <property type="protein sequence ID" value="KAK2732028.1"/>
    <property type="molecule type" value="Genomic_DNA"/>
</dbReference>
<name>A0AAE0CZW1_COLKA</name>
<accession>A0AAE0CZW1</accession>
<dbReference type="AlphaFoldDB" id="A0AAE0CZW1"/>
<protein>
    <submittedName>
        <fullName evidence="2">Uncharacterized protein</fullName>
    </submittedName>
</protein>
<dbReference type="Proteomes" id="UP001281614">
    <property type="component" value="Unassembled WGS sequence"/>
</dbReference>
<gene>
    <name evidence="2" type="ORF">CKAH01_01974</name>
</gene>
<reference evidence="2" key="1">
    <citation type="submission" date="2023-02" db="EMBL/GenBank/DDBJ databases">
        <title>Colletotrichum kahawae CIFC_Que2 genome sequencing and assembly.</title>
        <authorList>
            <person name="Baroncelli R."/>
        </authorList>
    </citation>
    <scope>NUCLEOTIDE SEQUENCE</scope>
    <source>
        <strain evidence="2">CIFC_Que2</strain>
    </source>
</reference>
<organism evidence="2 3">
    <name type="scientific">Colletotrichum kahawae</name>
    <name type="common">Coffee berry disease fungus</name>
    <dbReference type="NCBI Taxonomy" id="34407"/>
    <lineage>
        <taxon>Eukaryota</taxon>
        <taxon>Fungi</taxon>
        <taxon>Dikarya</taxon>
        <taxon>Ascomycota</taxon>
        <taxon>Pezizomycotina</taxon>
        <taxon>Sordariomycetes</taxon>
        <taxon>Hypocreomycetidae</taxon>
        <taxon>Glomerellales</taxon>
        <taxon>Glomerellaceae</taxon>
        <taxon>Colletotrichum</taxon>
        <taxon>Colletotrichum gloeosporioides species complex</taxon>
    </lineage>
</organism>